<proteinExistence type="predicted"/>
<name>A0ACD0NXP3_9BASI</name>
<evidence type="ECO:0000313" key="2">
    <source>
        <dbReference type="Proteomes" id="UP000245626"/>
    </source>
</evidence>
<gene>
    <name evidence="1" type="ORF">IE53DRAFT_387143</name>
</gene>
<dbReference type="EMBL" id="KZ819921">
    <property type="protein sequence ID" value="PWN50542.1"/>
    <property type="molecule type" value="Genomic_DNA"/>
</dbReference>
<accession>A0ACD0NXP3</accession>
<reference evidence="1 2" key="1">
    <citation type="journal article" date="2018" name="Mol. Biol. Evol.">
        <title>Broad Genomic Sampling Reveals a Smut Pathogenic Ancestry of the Fungal Clade Ustilaginomycotina.</title>
        <authorList>
            <person name="Kijpornyongpan T."/>
            <person name="Mondo S.J."/>
            <person name="Barry K."/>
            <person name="Sandor L."/>
            <person name="Lee J."/>
            <person name="Lipzen A."/>
            <person name="Pangilinan J."/>
            <person name="LaButti K."/>
            <person name="Hainaut M."/>
            <person name="Henrissat B."/>
            <person name="Grigoriev I.V."/>
            <person name="Spatafora J.W."/>
            <person name="Aime M.C."/>
        </authorList>
    </citation>
    <scope>NUCLEOTIDE SEQUENCE [LARGE SCALE GENOMIC DNA]</scope>
    <source>
        <strain evidence="1 2">SA 807</strain>
    </source>
</reference>
<dbReference type="Proteomes" id="UP000245626">
    <property type="component" value="Unassembled WGS sequence"/>
</dbReference>
<keyword evidence="2" id="KW-1185">Reference proteome</keyword>
<evidence type="ECO:0000313" key="1">
    <source>
        <dbReference type="EMBL" id="PWN50542.1"/>
    </source>
</evidence>
<sequence>MSSSTSLASKKPTNVYIHRQAATPKPCMVCFKLSPHVLVSQTIPEMDFFYICPSHLGDSHFAKRVDVATPPTSTRLPEKVGKEEIERIKLEWERRKAEKESTKGKAKTEEEGKDDGKPNEKDSKQGSIFSSLISSITSSQGGSKPKASENEKTNLGKGGGVRVESPTVANTSNDLSPAAAAASPPTPPLHAKYSLQREFYGMRLREWNNKMVKRKEIELNMPHVPKSALR</sequence>
<protein>
    <submittedName>
        <fullName evidence="1">Uncharacterized protein</fullName>
    </submittedName>
</protein>
<organism evidence="1 2">
    <name type="scientific">Violaceomyces palustris</name>
    <dbReference type="NCBI Taxonomy" id="1673888"/>
    <lineage>
        <taxon>Eukaryota</taxon>
        <taxon>Fungi</taxon>
        <taxon>Dikarya</taxon>
        <taxon>Basidiomycota</taxon>
        <taxon>Ustilaginomycotina</taxon>
        <taxon>Ustilaginomycetes</taxon>
        <taxon>Violaceomycetales</taxon>
        <taxon>Violaceomycetaceae</taxon>
        <taxon>Violaceomyces</taxon>
    </lineage>
</organism>